<dbReference type="GO" id="GO:0006508">
    <property type="term" value="P:proteolysis"/>
    <property type="evidence" value="ECO:0007669"/>
    <property type="project" value="UniProtKB-KW"/>
</dbReference>
<accession>A0A0F5IAD6</accession>
<dbReference type="SUPFAM" id="SSF63411">
    <property type="entry name" value="LuxS/MPP-like metallohydrolase"/>
    <property type="match status" value="2"/>
</dbReference>
<dbReference type="EMBL" id="JWIR02000012">
    <property type="protein sequence ID" value="KKB42418.1"/>
    <property type="molecule type" value="Genomic_DNA"/>
</dbReference>
<dbReference type="GO" id="GO:0008233">
    <property type="term" value="F:peptidase activity"/>
    <property type="evidence" value="ECO:0007669"/>
    <property type="project" value="UniProtKB-KW"/>
</dbReference>
<dbReference type="PANTHER" id="PTHR11851:SF186">
    <property type="entry name" value="INACTIVE METALLOPROTEASE YMFF-RELATED"/>
    <property type="match status" value="1"/>
</dbReference>
<dbReference type="AlphaFoldDB" id="A0A0F5IAD6"/>
<dbReference type="InterPro" id="IPR011249">
    <property type="entry name" value="Metalloenz_LuxS/M16"/>
</dbReference>
<dbReference type="RefSeq" id="WP_039232595.1">
    <property type="nucleotide sequence ID" value="NZ_JWIR02000012.1"/>
</dbReference>
<keyword evidence="3" id="KW-1185">Reference proteome</keyword>
<accession>A0A0F5I0T2</accession>
<proteinExistence type="predicted"/>
<dbReference type="NCBIfam" id="NF047422">
    <property type="entry name" value="YfmF_fam"/>
    <property type="match status" value="1"/>
</dbReference>
<dbReference type="Proteomes" id="UP000031563">
    <property type="component" value="Unassembled WGS sequence"/>
</dbReference>
<dbReference type="STRING" id="1221996.QY95_00267"/>
<dbReference type="OrthoDB" id="9762085at2"/>
<dbReference type="GO" id="GO:0046872">
    <property type="term" value="F:metal ion binding"/>
    <property type="evidence" value="ECO:0007669"/>
    <property type="project" value="InterPro"/>
</dbReference>
<dbReference type="Gene3D" id="3.30.830.10">
    <property type="entry name" value="Metalloenzyme, LuxS/M16 peptidase-like"/>
    <property type="match status" value="2"/>
</dbReference>
<gene>
    <name evidence="2" type="ORF">QY95_00267</name>
</gene>
<organism evidence="2 3">
    <name type="scientific">Bacillus thermotolerans</name>
    <name type="common">Quasibacillus thermotolerans</name>
    <dbReference type="NCBI Taxonomy" id="1221996"/>
    <lineage>
        <taxon>Bacteria</taxon>
        <taxon>Bacillati</taxon>
        <taxon>Bacillota</taxon>
        <taxon>Bacilli</taxon>
        <taxon>Bacillales</taxon>
        <taxon>Bacillaceae</taxon>
        <taxon>Bacillus</taxon>
    </lineage>
</organism>
<dbReference type="PANTHER" id="PTHR11851">
    <property type="entry name" value="METALLOPROTEASE"/>
    <property type="match status" value="1"/>
</dbReference>
<keyword evidence="2" id="KW-0645">Protease</keyword>
<dbReference type="Pfam" id="PF05193">
    <property type="entry name" value="Peptidase_M16_C"/>
    <property type="match status" value="1"/>
</dbReference>
<evidence type="ECO:0000313" key="2">
    <source>
        <dbReference type="EMBL" id="KKB42418.1"/>
    </source>
</evidence>
<evidence type="ECO:0000259" key="1">
    <source>
        <dbReference type="Pfam" id="PF05193"/>
    </source>
</evidence>
<sequence>MALVNETIIDKNGYKLHIVPTDKYKTITLMWKMKAPLKEETITKRALLPYVLQGGSEKYPTSTDLRSYLDDLYGASFYVDLGKKGNYHVINFTMEVANEKFLKESESLLERAFSFMHEVLQKPLVENGSFNQDIVDDEKRSLKQRIESVYDDKMRYANARLLEEMYKDDPYSLHVNGRLDDIDQLNASNLYQYYEQAFAEDELDLYVVGDVQADQVETMADSFLQFTARTPQLADASSSSSQPAEVKEVKEKQDIKQGKLHIGCRTYVAYKDEDYFAMQLFNGIFGGFSHSKLFTNVREKASLAYYAASRLESHKGFLMILSGIDSKNYEQAVAIIREQLSDMKDGKISDNELEQTKAVLRNQLLETVDTARGIIEMLYQNVVGGREITIDQWLEAVERTTKEEVVSAAGKVEMDTIYFLSGTEGE</sequence>
<protein>
    <submittedName>
        <fullName evidence="2">Zinc protease</fullName>
    </submittedName>
</protein>
<dbReference type="InterPro" id="IPR007863">
    <property type="entry name" value="Peptidase_M16_C"/>
</dbReference>
<keyword evidence="2" id="KW-0378">Hydrolase</keyword>
<dbReference type="InterPro" id="IPR050361">
    <property type="entry name" value="MPP/UQCRC_Complex"/>
</dbReference>
<comment type="caution">
    <text evidence="2">The sequence shown here is derived from an EMBL/GenBank/DDBJ whole genome shotgun (WGS) entry which is preliminary data.</text>
</comment>
<feature type="domain" description="Peptidase M16 C-terminal" evidence="1">
    <location>
        <begin position="185"/>
        <end position="359"/>
    </location>
</feature>
<reference evidence="2" key="1">
    <citation type="submission" date="2015-02" db="EMBL/GenBank/DDBJ databases">
        <title>Genome Assembly of Bacillaceae bacterium MTCC 8252.</title>
        <authorList>
            <person name="Verma A."/>
            <person name="Khatri I."/>
            <person name="Mual P."/>
            <person name="Subramanian S."/>
            <person name="Krishnamurthi S."/>
        </authorList>
    </citation>
    <scope>NUCLEOTIDE SEQUENCE [LARGE SCALE GENOMIC DNA]</scope>
    <source>
        <strain evidence="2">MTCC 8252</strain>
    </source>
</reference>
<evidence type="ECO:0000313" key="3">
    <source>
        <dbReference type="Proteomes" id="UP000031563"/>
    </source>
</evidence>
<name>A0A0F5IAD6_BACTR</name>